<dbReference type="Gene3D" id="3.80.10.10">
    <property type="entry name" value="Ribonuclease Inhibitor"/>
    <property type="match status" value="1"/>
</dbReference>
<comment type="caution">
    <text evidence="3">The sequence shown here is derived from an EMBL/GenBank/DDBJ whole genome shotgun (WGS) entry which is preliminary data.</text>
</comment>
<dbReference type="InterPro" id="IPR032675">
    <property type="entry name" value="LRR_dom_sf"/>
</dbReference>
<dbReference type="OrthoDB" id="683515at2759"/>
<protein>
    <recommendedName>
        <fullName evidence="2">Disease resistance R13L4/SHOC-2-like LRR domain-containing protein</fullName>
    </recommendedName>
</protein>
<evidence type="ECO:0000313" key="3">
    <source>
        <dbReference type="EMBL" id="CAD6202158.1"/>
    </source>
</evidence>
<accession>A0A811MB78</accession>
<feature type="domain" description="Disease resistance R13L4/SHOC-2-like LRR" evidence="2">
    <location>
        <begin position="75"/>
        <end position="346"/>
    </location>
</feature>
<organism evidence="3 4">
    <name type="scientific">Miscanthus lutarioriparius</name>
    <dbReference type="NCBI Taxonomy" id="422564"/>
    <lineage>
        <taxon>Eukaryota</taxon>
        <taxon>Viridiplantae</taxon>
        <taxon>Streptophyta</taxon>
        <taxon>Embryophyta</taxon>
        <taxon>Tracheophyta</taxon>
        <taxon>Spermatophyta</taxon>
        <taxon>Magnoliopsida</taxon>
        <taxon>Liliopsida</taxon>
        <taxon>Poales</taxon>
        <taxon>Poaceae</taxon>
        <taxon>PACMAD clade</taxon>
        <taxon>Panicoideae</taxon>
        <taxon>Andropogonodae</taxon>
        <taxon>Andropogoneae</taxon>
        <taxon>Saccharinae</taxon>
        <taxon>Miscanthus</taxon>
    </lineage>
</organism>
<keyword evidence="1" id="KW-0677">Repeat</keyword>
<evidence type="ECO:0000313" key="4">
    <source>
        <dbReference type="Proteomes" id="UP000604825"/>
    </source>
</evidence>
<dbReference type="AlphaFoldDB" id="A0A811MB78"/>
<name>A0A811MB78_9POAL</name>
<dbReference type="SUPFAM" id="SSF52047">
    <property type="entry name" value="RNI-like"/>
    <property type="match status" value="1"/>
</dbReference>
<dbReference type="EMBL" id="CAJGYO010000001">
    <property type="protein sequence ID" value="CAD6202158.1"/>
    <property type="molecule type" value="Genomic_DNA"/>
</dbReference>
<dbReference type="Proteomes" id="UP000604825">
    <property type="component" value="Unassembled WGS sequence"/>
</dbReference>
<proteinExistence type="predicted"/>
<evidence type="ECO:0000256" key="1">
    <source>
        <dbReference type="ARBA" id="ARBA00022737"/>
    </source>
</evidence>
<reference evidence="3" key="1">
    <citation type="submission" date="2020-10" db="EMBL/GenBank/DDBJ databases">
        <authorList>
            <person name="Han B."/>
            <person name="Lu T."/>
            <person name="Zhao Q."/>
            <person name="Huang X."/>
            <person name="Zhao Y."/>
        </authorList>
    </citation>
    <scope>NUCLEOTIDE SEQUENCE</scope>
</reference>
<dbReference type="PANTHER" id="PTHR47186">
    <property type="entry name" value="LEUCINE-RICH REPEAT-CONTAINING PROTEIN 57"/>
    <property type="match status" value="1"/>
</dbReference>
<dbReference type="Pfam" id="PF23598">
    <property type="entry name" value="LRR_14"/>
    <property type="match status" value="1"/>
</dbReference>
<gene>
    <name evidence="3" type="ORF">NCGR_LOCUS448</name>
</gene>
<evidence type="ECO:0000259" key="2">
    <source>
        <dbReference type="Pfam" id="PF23598"/>
    </source>
</evidence>
<dbReference type="InterPro" id="IPR055414">
    <property type="entry name" value="LRR_R13L4/SHOC2-like"/>
</dbReference>
<keyword evidence="4" id="KW-1185">Reference proteome</keyword>
<dbReference type="PANTHER" id="PTHR47186:SF22">
    <property type="entry name" value="OS11G0589401 PROTEIN"/>
    <property type="match status" value="1"/>
</dbReference>
<sequence>MIQAVDVDCRGEAHACRIHDVMFELVAMKSFEENFVTLVGDRWGSSTQRRNVRRLSLSSRTGTDGFDLSSFDMSHARSVTIYGDIRSINSISECRFLRMLDFECCEGVDNRHLKNIGDLFLLKYLSLKSTWISELPMQIGDLQCLETLDLTQTNIRELPKEVTRLQKLVHLLAGGAELPKGVGNMMSLQTLCIRAASKRSRKAMEELLRLINLRKLDLSYVHPNYERLDTRLPLVISKLGNCKLQSLHLSLLGDSMGPFLELHSSLSAPPDTLESLKIKGEYGFLRVPKWISSLTYLTDLELTVAAMDEGVLAELPRLIRFRLTVKEPSAQGVTIQESCFPSLKELLYQL</sequence>